<keyword evidence="6" id="KW-0067">ATP-binding</keyword>
<dbReference type="PROSITE" id="PS50109">
    <property type="entry name" value="HIS_KIN"/>
    <property type="match status" value="1"/>
</dbReference>
<comment type="catalytic activity">
    <reaction evidence="1">
        <text>ATP + protein L-histidine = ADP + protein N-phospho-L-histidine.</text>
        <dbReference type="EC" id="2.7.13.3"/>
    </reaction>
</comment>
<dbReference type="GO" id="GO:0000156">
    <property type="term" value="F:phosphorelay response regulator activity"/>
    <property type="evidence" value="ECO:0007669"/>
    <property type="project" value="TreeGrafter"/>
</dbReference>
<name>A0A4R6FXM4_9SPHN</name>
<proteinExistence type="predicted"/>
<dbReference type="PANTHER" id="PTHR42878">
    <property type="entry name" value="TWO-COMPONENT HISTIDINE KINASE"/>
    <property type="match status" value="1"/>
</dbReference>
<dbReference type="Pfam" id="PF00512">
    <property type="entry name" value="HisKA"/>
    <property type="match status" value="1"/>
</dbReference>
<dbReference type="CDD" id="cd00082">
    <property type="entry name" value="HisKA"/>
    <property type="match status" value="1"/>
</dbReference>
<feature type="region of interest" description="Disordered" evidence="8">
    <location>
        <begin position="1"/>
        <end position="38"/>
    </location>
</feature>
<keyword evidence="11" id="KW-1185">Reference proteome</keyword>
<dbReference type="InterPro" id="IPR036097">
    <property type="entry name" value="HisK_dim/P_sf"/>
</dbReference>
<dbReference type="GO" id="GO:0007234">
    <property type="term" value="P:osmosensory signaling via phosphorelay pathway"/>
    <property type="evidence" value="ECO:0007669"/>
    <property type="project" value="TreeGrafter"/>
</dbReference>
<feature type="region of interest" description="Disordered" evidence="8">
    <location>
        <begin position="194"/>
        <end position="213"/>
    </location>
</feature>
<keyword evidence="4" id="KW-0547">Nucleotide-binding</keyword>
<evidence type="ECO:0000313" key="11">
    <source>
        <dbReference type="Proteomes" id="UP000295493"/>
    </source>
</evidence>
<evidence type="ECO:0000256" key="3">
    <source>
        <dbReference type="ARBA" id="ARBA00022679"/>
    </source>
</evidence>
<dbReference type="InterPro" id="IPR003661">
    <property type="entry name" value="HisK_dim/P_dom"/>
</dbReference>
<dbReference type="Proteomes" id="UP000295493">
    <property type="component" value="Unassembled WGS sequence"/>
</dbReference>
<protein>
    <recommendedName>
        <fullName evidence="2">histidine kinase</fullName>
        <ecNumber evidence="2">2.7.13.3</ecNumber>
    </recommendedName>
</protein>
<dbReference type="InterPro" id="IPR005467">
    <property type="entry name" value="His_kinase_dom"/>
</dbReference>
<evidence type="ECO:0000256" key="4">
    <source>
        <dbReference type="ARBA" id="ARBA00022741"/>
    </source>
</evidence>
<dbReference type="EMBL" id="SNWD01000001">
    <property type="protein sequence ID" value="TDN86671.1"/>
    <property type="molecule type" value="Genomic_DNA"/>
</dbReference>
<evidence type="ECO:0000256" key="5">
    <source>
        <dbReference type="ARBA" id="ARBA00022777"/>
    </source>
</evidence>
<evidence type="ECO:0000313" key="10">
    <source>
        <dbReference type="EMBL" id="TDN86671.1"/>
    </source>
</evidence>
<keyword evidence="3" id="KW-0808">Transferase</keyword>
<evidence type="ECO:0000256" key="7">
    <source>
        <dbReference type="ARBA" id="ARBA00023012"/>
    </source>
</evidence>
<evidence type="ECO:0000259" key="9">
    <source>
        <dbReference type="PROSITE" id="PS50109"/>
    </source>
</evidence>
<accession>A0A4R6FXM4</accession>
<feature type="compositionally biased region" description="Polar residues" evidence="8">
    <location>
        <begin position="28"/>
        <end position="37"/>
    </location>
</feature>
<gene>
    <name evidence="10" type="ORF">EV664_101245</name>
</gene>
<dbReference type="AlphaFoldDB" id="A0A4R6FXM4"/>
<evidence type="ECO:0000256" key="6">
    <source>
        <dbReference type="ARBA" id="ARBA00022840"/>
    </source>
</evidence>
<keyword evidence="7" id="KW-0902">Two-component regulatory system</keyword>
<evidence type="ECO:0000256" key="8">
    <source>
        <dbReference type="SAM" id="MobiDB-lite"/>
    </source>
</evidence>
<sequence length="441" mass="47766">MQAGHPFGGNTEDDSSQATIDDPVQAVRTGNSKSDGASTIFAFDSAGSACPPAASRAVRSPTDNHGTSGQGAGPFSISDVVARIDAFQRERVQRKPAAAPSRPVNSFRFDTDLCGVIRRVRGINRAPLIGLSLDFAGSPDMSRVDGVASGAFRQRSRFSNARLVVEGDSEAAGDWLISGIPCFDVDSGRFTGYRGSARRPRRDERAGPPPMRPTRAFAQQLRQLVHELRTPAGAISGFAEMIEEQYLGAAPDIYRERAGVIRQEARQLLGVIDDLDFAARIDDEALDLRPQTVALRPLFDEIVEELAPLMALREAKLVVPETELVVLGDARAVRRLFSRLTATLIALCLPGEWIAPTIEPIGSGQVALRFNRPAQLRLGGGDALIDDEDIEDLATLGTGFALRLSRNLARELGGALLFGKNSLTLRLRRDETQETERVRNS</sequence>
<dbReference type="GO" id="GO:0005524">
    <property type="term" value="F:ATP binding"/>
    <property type="evidence" value="ECO:0007669"/>
    <property type="project" value="UniProtKB-KW"/>
</dbReference>
<keyword evidence="5" id="KW-0418">Kinase</keyword>
<dbReference type="SUPFAM" id="SSF47384">
    <property type="entry name" value="Homodimeric domain of signal transducing histidine kinase"/>
    <property type="match status" value="1"/>
</dbReference>
<dbReference type="PANTHER" id="PTHR42878:SF7">
    <property type="entry name" value="SENSOR HISTIDINE KINASE GLRK"/>
    <property type="match status" value="1"/>
</dbReference>
<evidence type="ECO:0000256" key="1">
    <source>
        <dbReference type="ARBA" id="ARBA00000085"/>
    </source>
</evidence>
<evidence type="ECO:0000256" key="2">
    <source>
        <dbReference type="ARBA" id="ARBA00012438"/>
    </source>
</evidence>
<comment type="caution">
    <text evidence="10">The sequence shown here is derived from an EMBL/GenBank/DDBJ whole genome shotgun (WGS) entry which is preliminary data.</text>
</comment>
<dbReference type="Gene3D" id="1.10.287.130">
    <property type="match status" value="1"/>
</dbReference>
<dbReference type="GO" id="GO:0030295">
    <property type="term" value="F:protein kinase activator activity"/>
    <property type="evidence" value="ECO:0007669"/>
    <property type="project" value="TreeGrafter"/>
</dbReference>
<dbReference type="EC" id="2.7.13.3" evidence="2"/>
<feature type="domain" description="Histidine kinase" evidence="9">
    <location>
        <begin position="223"/>
        <end position="416"/>
    </location>
</feature>
<dbReference type="RefSeq" id="WP_211338439.1">
    <property type="nucleotide sequence ID" value="NZ_SNWD01000001.1"/>
</dbReference>
<feature type="region of interest" description="Disordered" evidence="8">
    <location>
        <begin position="51"/>
        <end position="74"/>
    </location>
</feature>
<dbReference type="GO" id="GO:0000155">
    <property type="term" value="F:phosphorelay sensor kinase activity"/>
    <property type="evidence" value="ECO:0007669"/>
    <property type="project" value="InterPro"/>
</dbReference>
<reference evidence="10 11" key="1">
    <citation type="submission" date="2019-03" db="EMBL/GenBank/DDBJ databases">
        <title>Genomic Encyclopedia of Type Strains, Phase IV (KMG-IV): sequencing the most valuable type-strain genomes for metagenomic binning, comparative biology and taxonomic classification.</title>
        <authorList>
            <person name="Goeker M."/>
        </authorList>
    </citation>
    <scope>NUCLEOTIDE SEQUENCE [LARGE SCALE GENOMIC DNA]</scope>
    <source>
        <strain evidence="10 11">DSM 25059</strain>
    </source>
</reference>
<organism evidence="10 11">
    <name type="scientific">Stakelama pacifica</name>
    <dbReference type="NCBI Taxonomy" id="517720"/>
    <lineage>
        <taxon>Bacteria</taxon>
        <taxon>Pseudomonadati</taxon>
        <taxon>Pseudomonadota</taxon>
        <taxon>Alphaproteobacteria</taxon>
        <taxon>Sphingomonadales</taxon>
        <taxon>Sphingomonadaceae</taxon>
        <taxon>Stakelama</taxon>
    </lineage>
</organism>
<dbReference type="SMART" id="SM00388">
    <property type="entry name" value="HisKA"/>
    <property type="match status" value="1"/>
</dbReference>
<dbReference type="InterPro" id="IPR050351">
    <property type="entry name" value="BphY/WalK/GraS-like"/>
</dbReference>